<dbReference type="GO" id="GO:0005886">
    <property type="term" value="C:plasma membrane"/>
    <property type="evidence" value="ECO:0007669"/>
    <property type="project" value="UniProtKB-SubCell"/>
</dbReference>
<comment type="subcellular location">
    <subcellularLocation>
        <location evidence="1">Cell membrane</location>
        <topology evidence="1">Multi-pass membrane protein</topology>
    </subcellularLocation>
</comment>
<gene>
    <name evidence="9" type="ORF">SAMN04515668_3382</name>
</gene>
<feature type="transmembrane region" description="Helical" evidence="8">
    <location>
        <begin position="337"/>
        <end position="365"/>
    </location>
</feature>
<proteinExistence type="inferred from homology"/>
<organism evidence="9 10">
    <name type="scientific">Hymenobacter arizonensis</name>
    <name type="common">Siccationidurans arizonensis</name>
    <dbReference type="NCBI Taxonomy" id="1227077"/>
    <lineage>
        <taxon>Bacteria</taxon>
        <taxon>Pseudomonadati</taxon>
        <taxon>Bacteroidota</taxon>
        <taxon>Cytophagia</taxon>
        <taxon>Cytophagales</taxon>
        <taxon>Hymenobacteraceae</taxon>
        <taxon>Hymenobacter</taxon>
    </lineage>
</organism>
<keyword evidence="10" id="KW-1185">Reference proteome</keyword>
<feature type="transmembrane region" description="Helical" evidence="8">
    <location>
        <begin position="174"/>
        <end position="194"/>
    </location>
</feature>
<accession>A0A1I6A7N8</accession>
<keyword evidence="6 8" id="KW-0472">Membrane</keyword>
<keyword evidence="4 8" id="KW-0812">Transmembrane</keyword>
<feature type="transmembrane region" description="Helical" evidence="8">
    <location>
        <begin position="222"/>
        <end position="242"/>
    </location>
</feature>
<evidence type="ECO:0000256" key="5">
    <source>
        <dbReference type="ARBA" id="ARBA00022989"/>
    </source>
</evidence>
<dbReference type="PANTHER" id="PTHR30354:SF22">
    <property type="entry name" value="HIGH-AFFINITY GLUCONATE TRANSPORTER"/>
    <property type="match status" value="1"/>
</dbReference>
<dbReference type="Proteomes" id="UP000199029">
    <property type="component" value="Unassembled WGS sequence"/>
</dbReference>
<evidence type="ECO:0000256" key="6">
    <source>
        <dbReference type="ARBA" id="ARBA00023136"/>
    </source>
</evidence>
<evidence type="ECO:0000256" key="2">
    <source>
        <dbReference type="ARBA" id="ARBA00022448"/>
    </source>
</evidence>
<dbReference type="RefSeq" id="WP_092676236.1">
    <property type="nucleotide sequence ID" value="NZ_FOXS01000005.1"/>
</dbReference>
<sequence>MTLLIILLAVLALIVLNSWGKVNAFLAFLLVTIPAGLALGLSPTQVLAAVQKGLGDTLGSVALVVVLGAMLGKLVAESGAAQQIAAVLMGAFGAKNIQWTMMTTGFIIGIPLFYNVGFLLMVPLIFSVVYQYRLPAVYVGLPLLASLSVLHGFVPPHPAPTALVALFHGNLGLTFGYGLLVALPAVVVAGPLYARTLRGIVTVPLAGFASAPRPANELPGRLNSFLSSLLPVLVLAGVYGLQAGLPAGGAAAPVLAFLSDPGMVMLLSVLVATVSLGRAQGKSTSAVMDTYGAAVRDVAMLLLIIGGAGALKEVLVASGAGLAIAAGLGGTGLPPLVLGWLLAGLIRVCIGSATVAGLTAAGVMLPTMAHSAVNPNLLVLAIGAGSLLFSHFNDSGFWLFKEYFNLSVRDTLRSWSAMETIVSIMGLLGVLLLDWALPLVTPALARF</sequence>
<dbReference type="EMBL" id="FOXS01000005">
    <property type="protein sequence ID" value="SFQ64643.1"/>
    <property type="molecule type" value="Genomic_DNA"/>
</dbReference>
<dbReference type="OrthoDB" id="9787129at2"/>
<evidence type="ECO:0000313" key="10">
    <source>
        <dbReference type="Proteomes" id="UP000199029"/>
    </source>
</evidence>
<feature type="transmembrane region" description="Helical" evidence="8">
    <location>
        <begin position="420"/>
        <end position="445"/>
    </location>
</feature>
<comment type="similarity">
    <text evidence="7">Belongs to the GntP permease family.</text>
</comment>
<evidence type="ECO:0000256" key="3">
    <source>
        <dbReference type="ARBA" id="ARBA00022475"/>
    </source>
</evidence>
<reference evidence="10" key="1">
    <citation type="submission" date="2016-10" db="EMBL/GenBank/DDBJ databases">
        <authorList>
            <person name="Varghese N."/>
            <person name="Submissions S."/>
        </authorList>
    </citation>
    <scope>NUCLEOTIDE SEQUENCE [LARGE SCALE GENOMIC DNA]</scope>
    <source>
        <strain evidence="10">OR362-8,ATCC BAA-1266,JCM 13504</strain>
    </source>
</reference>
<keyword evidence="3" id="KW-1003">Cell membrane</keyword>
<dbReference type="Pfam" id="PF02447">
    <property type="entry name" value="GntP_permease"/>
    <property type="match status" value="1"/>
</dbReference>
<protein>
    <submittedName>
        <fullName evidence="9">Gnt-I system high-affinity gluconate transporter</fullName>
    </submittedName>
</protein>
<feature type="transmembrane region" description="Helical" evidence="8">
    <location>
        <begin position="254"/>
        <end position="277"/>
    </location>
</feature>
<feature type="transmembrane region" description="Helical" evidence="8">
    <location>
        <begin position="28"/>
        <end position="50"/>
    </location>
</feature>
<feature type="transmembrane region" description="Helical" evidence="8">
    <location>
        <begin position="136"/>
        <end position="154"/>
    </location>
</feature>
<dbReference type="PIRSF" id="PIRSF002746">
    <property type="entry name" value="Gluconate_transporter"/>
    <property type="match status" value="1"/>
</dbReference>
<evidence type="ECO:0000256" key="8">
    <source>
        <dbReference type="SAM" id="Phobius"/>
    </source>
</evidence>
<evidence type="ECO:0000256" key="4">
    <source>
        <dbReference type="ARBA" id="ARBA00022692"/>
    </source>
</evidence>
<feature type="transmembrane region" description="Helical" evidence="8">
    <location>
        <begin position="298"/>
        <end position="325"/>
    </location>
</feature>
<feature type="transmembrane region" description="Helical" evidence="8">
    <location>
        <begin position="96"/>
        <end position="129"/>
    </location>
</feature>
<dbReference type="NCBIfam" id="TIGR00791">
    <property type="entry name" value="gntP"/>
    <property type="match status" value="1"/>
</dbReference>
<name>A0A1I6A7N8_HYMAR</name>
<dbReference type="GO" id="GO:0015128">
    <property type="term" value="F:gluconate transmembrane transporter activity"/>
    <property type="evidence" value="ECO:0007669"/>
    <property type="project" value="InterPro"/>
</dbReference>
<evidence type="ECO:0000256" key="7">
    <source>
        <dbReference type="ARBA" id="ARBA00049663"/>
    </source>
</evidence>
<keyword evidence="2" id="KW-0813">Transport</keyword>
<dbReference type="AlphaFoldDB" id="A0A1I6A7N8"/>
<feature type="transmembrane region" description="Helical" evidence="8">
    <location>
        <begin position="377"/>
        <end position="400"/>
    </location>
</feature>
<evidence type="ECO:0000313" key="9">
    <source>
        <dbReference type="EMBL" id="SFQ64643.1"/>
    </source>
</evidence>
<feature type="transmembrane region" description="Helical" evidence="8">
    <location>
        <begin position="57"/>
        <end position="76"/>
    </location>
</feature>
<dbReference type="STRING" id="1227077.SAMN04515668_3382"/>
<keyword evidence="5 8" id="KW-1133">Transmembrane helix</keyword>
<dbReference type="PANTHER" id="PTHR30354">
    <property type="entry name" value="GNT FAMILY GLUCONATE TRANSPORTER"/>
    <property type="match status" value="1"/>
</dbReference>
<dbReference type="InterPro" id="IPR003474">
    <property type="entry name" value="Glcn_transporter"/>
</dbReference>
<evidence type="ECO:0000256" key="1">
    <source>
        <dbReference type="ARBA" id="ARBA00004651"/>
    </source>
</evidence>